<dbReference type="Gene3D" id="1.50.40.10">
    <property type="entry name" value="Mitochondrial carrier domain"/>
    <property type="match status" value="1"/>
</dbReference>
<dbReference type="InterPro" id="IPR045315">
    <property type="entry name" value="Mtm1-like"/>
</dbReference>
<accession>A0A6M2E311</accession>
<keyword evidence="4 10" id="KW-0812">Transmembrane</keyword>
<evidence type="ECO:0000256" key="9">
    <source>
        <dbReference type="ARBA" id="ARBA00023136"/>
    </source>
</evidence>
<dbReference type="AlphaFoldDB" id="A0A6M2E311"/>
<dbReference type="GO" id="GO:1990542">
    <property type="term" value="P:mitochondrial transmembrane transport"/>
    <property type="evidence" value="ECO:0007669"/>
    <property type="project" value="InterPro"/>
</dbReference>
<evidence type="ECO:0000256" key="10">
    <source>
        <dbReference type="PROSITE-ProRule" id="PRU00282"/>
    </source>
</evidence>
<comment type="subcellular location">
    <subcellularLocation>
        <location evidence="1">Mitochondrion inner membrane</location>
        <topology evidence="1">Multi-pass membrane protein</topology>
    </subcellularLocation>
</comment>
<feature type="repeat" description="Solcar" evidence="10">
    <location>
        <begin position="1"/>
        <end position="90"/>
    </location>
</feature>
<comment type="similarity">
    <text evidence="2 11">Belongs to the mitochondrial carrier (TC 2.A.29) family.</text>
</comment>
<keyword evidence="8" id="KW-0496">Mitochondrion</keyword>
<evidence type="ECO:0000256" key="5">
    <source>
        <dbReference type="ARBA" id="ARBA00022737"/>
    </source>
</evidence>
<evidence type="ECO:0000256" key="8">
    <source>
        <dbReference type="ARBA" id="ARBA00023128"/>
    </source>
</evidence>
<dbReference type="InterPro" id="IPR018108">
    <property type="entry name" value="MCP_transmembrane"/>
</dbReference>
<dbReference type="GO" id="GO:0005743">
    <property type="term" value="C:mitochondrial inner membrane"/>
    <property type="evidence" value="ECO:0007669"/>
    <property type="project" value="UniProtKB-SubCell"/>
</dbReference>
<dbReference type="PANTHER" id="PTHR45760:SF2">
    <property type="entry name" value="FI19922P1-RELATED"/>
    <property type="match status" value="1"/>
</dbReference>
<evidence type="ECO:0000256" key="4">
    <source>
        <dbReference type="ARBA" id="ARBA00022692"/>
    </source>
</evidence>
<protein>
    <submittedName>
        <fullName evidence="12">Putative mitochondrial carrier protein</fullName>
    </submittedName>
</protein>
<evidence type="ECO:0000256" key="6">
    <source>
        <dbReference type="ARBA" id="ARBA00022792"/>
    </source>
</evidence>
<dbReference type="SUPFAM" id="SSF103506">
    <property type="entry name" value="Mitochondrial carrier"/>
    <property type="match status" value="1"/>
</dbReference>
<dbReference type="PROSITE" id="PS50920">
    <property type="entry name" value="SOLCAR"/>
    <property type="match status" value="1"/>
</dbReference>
<name>A0A6M2E311_9ACAR</name>
<sequence length="105" mass="11362">MFSFTAGAAAGTVAAVLTLPFDVVKTHRQIELGEMEILQGKKSSNTLTVMRELYQTQGMRSLFAGIVPRISKVAPACAIMISTYEFGKKFFRQKNAVRAAAASGM</sequence>
<dbReference type="EMBL" id="GIDH01000357">
    <property type="protein sequence ID" value="NOV52300.1"/>
    <property type="molecule type" value="Transcribed_RNA"/>
</dbReference>
<evidence type="ECO:0000256" key="11">
    <source>
        <dbReference type="RuleBase" id="RU000488"/>
    </source>
</evidence>
<evidence type="ECO:0000256" key="1">
    <source>
        <dbReference type="ARBA" id="ARBA00004448"/>
    </source>
</evidence>
<dbReference type="InterPro" id="IPR023395">
    <property type="entry name" value="MCP_dom_sf"/>
</dbReference>
<dbReference type="Pfam" id="PF00153">
    <property type="entry name" value="Mito_carr"/>
    <property type="match status" value="1"/>
</dbReference>
<evidence type="ECO:0000256" key="3">
    <source>
        <dbReference type="ARBA" id="ARBA00022448"/>
    </source>
</evidence>
<evidence type="ECO:0000256" key="7">
    <source>
        <dbReference type="ARBA" id="ARBA00022989"/>
    </source>
</evidence>
<keyword evidence="7" id="KW-1133">Transmembrane helix</keyword>
<evidence type="ECO:0000256" key="2">
    <source>
        <dbReference type="ARBA" id="ARBA00006375"/>
    </source>
</evidence>
<organism evidence="12">
    <name type="scientific">Amblyomma tuberculatum</name>
    <dbReference type="NCBI Taxonomy" id="48802"/>
    <lineage>
        <taxon>Eukaryota</taxon>
        <taxon>Metazoa</taxon>
        <taxon>Ecdysozoa</taxon>
        <taxon>Arthropoda</taxon>
        <taxon>Chelicerata</taxon>
        <taxon>Arachnida</taxon>
        <taxon>Acari</taxon>
        <taxon>Parasitiformes</taxon>
        <taxon>Ixodida</taxon>
        <taxon>Ixodoidea</taxon>
        <taxon>Ixodidae</taxon>
        <taxon>Amblyomminae</taxon>
        <taxon>Amblyomma</taxon>
    </lineage>
</organism>
<dbReference type="PANTHER" id="PTHR45760">
    <property type="entry name" value="FI19922P1-RELATED"/>
    <property type="match status" value="1"/>
</dbReference>
<keyword evidence="5" id="KW-0677">Repeat</keyword>
<keyword evidence="3 11" id="KW-0813">Transport</keyword>
<reference evidence="12" key="1">
    <citation type="submission" date="2019-12" db="EMBL/GenBank/DDBJ databases">
        <title>The sialotranscriptome of the gopher-tortoise tick, Amblyomma tuberculatum.</title>
        <authorList>
            <person name="Karim S."/>
            <person name="Andersen J."/>
            <person name="Kumar D."/>
            <person name="Adamson S."/>
            <person name="Ennen J."/>
            <person name="Qualis C.P."/>
            <person name="Ribeiro J.M.C."/>
        </authorList>
    </citation>
    <scope>NUCLEOTIDE SEQUENCE</scope>
    <source>
        <strain evidence="12">Removed</strain>
        <tissue evidence="12">Salivary glands</tissue>
    </source>
</reference>
<keyword evidence="6" id="KW-0999">Mitochondrion inner membrane</keyword>
<keyword evidence="9 10" id="KW-0472">Membrane</keyword>
<evidence type="ECO:0000313" key="12">
    <source>
        <dbReference type="EMBL" id="NOV52300.1"/>
    </source>
</evidence>
<proteinExistence type="inferred from homology"/>